<reference evidence="1 2" key="1">
    <citation type="journal article" date="2019" name="Int. J. Syst. Evol. Microbiol.">
        <title>The Global Catalogue of Microorganisms (GCM) 10K type strain sequencing project: providing services to taxonomists for standard genome sequencing and annotation.</title>
        <authorList>
            <consortium name="The Broad Institute Genomics Platform"/>
            <consortium name="The Broad Institute Genome Sequencing Center for Infectious Disease"/>
            <person name="Wu L."/>
            <person name="Ma J."/>
        </authorList>
    </citation>
    <scope>NUCLEOTIDE SEQUENCE [LARGE SCALE GENOMIC DNA]</scope>
    <source>
        <strain evidence="1 2">JCM 13929</strain>
    </source>
</reference>
<accession>A0ABN2GL46</accession>
<protein>
    <submittedName>
        <fullName evidence="1">Uncharacterized protein</fullName>
    </submittedName>
</protein>
<comment type="caution">
    <text evidence="1">The sequence shown here is derived from an EMBL/GenBank/DDBJ whole genome shotgun (WGS) entry which is preliminary data.</text>
</comment>
<evidence type="ECO:0000313" key="2">
    <source>
        <dbReference type="Proteomes" id="UP001500064"/>
    </source>
</evidence>
<dbReference type="Proteomes" id="UP001500064">
    <property type="component" value="Unassembled WGS sequence"/>
</dbReference>
<dbReference type="EMBL" id="BAAAMU010000094">
    <property type="protein sequence ID" value="GAA1673126.1"/>
    <property type="molecule type" value="Genomic_DNA"/>
</dbReference>
<name>A0ABN2GL46_9ACTN</name>
<keyword evidence="2" id="KW-1185">Reference proteome</keyword>
<proteinExistence type="predicted"/>
<evidence type="ECO:0000313" key="1">
    <source>
        <dbReference type="EMBL" id="GAA1673126.1"/>
    </source>
</evidence>
<organism evidence="1 2">
    <name type="scientific">Nonomuraea maheshkhaliensis</name>
    <dbReference type="NCBI Taxonomy" id="419590"/>
    <lineage>
        <taxon>Bacteria</taxon>
        <taxon>Bacillati</taxon>
        <taxon>Actinomycetota</taxon>
        <taxon>Actinomycetes</taxon>
        <taxon>Streptosporangiales</taxon>
        <taxon>Streptosporangiaceae</taxon>
        <taxon>Nonomuraea</taxon>
    </lineage>
</organism>
<gene>
    <name evidence="1" type="ORF">GCM10009733_082850</name>
</gene>
<sequence>MKSDVAKSFQQDRVGAFTGSWLLPRLPLLHTLGHLLVRQLSFESGYSAASLRERVYARAAEDGGHQYGLLIYTASGDAEGTLGGLARRANPSFSYGFWNRPPGAPLTRCVPSTTVRAMAT</sequence>